<organism evidence="3 4">
    <name type="scientific">Rhodocista pekingensis</name>
    <dbReference type="NCBI Taxonomy" id="201185"/>
    <lineage>
        <taxon>Bacteria</taxon>
        <taxon>Pseudomonadati</taxon>
        <taxon>Pseudomonadota</taxon>
        <taxon>Alphaproteobacteria</taxon>
        <taxon>Rhodospirillales</taxon>
        <taxon>Azospirillaceae</taxon>
        <taxon>Rhodocista</taxon>
    </lineage>
</organism>
<dbReference type="RefSeq" id="WP_377359414.1">
    <property type="nucleotide sequence ID" value="NZ_JBHTCM010000010.1"/>
</dbReference>
<dbReference type="PANTHER" id="PTHR43211:SF1">
    <property type="entry name" value="BLL6422 PROTEIN"/>
    <property type="match status" value="1"/>
</dbReference>
<dbReference type="Proteomes" id="UP001596456">
    <property type="component" value="Unassembled WGS sequence"/>
</dbReference>
<name>A0ABW2KVA0_9PROT</name>
<reference evidence="4" key="1">
    <citation type="journal article" date="2019" name="Int. J. Syst. Evol. Microbiol.">
        <title>The Global Catalogue of Microorganisms (GCM) 10K type strain sequencing project: providing services to taxonomists for standard genome sequencing and annotation.</title>
        <authorList>
            <consortium name="The Broad Institute Genomics Platform"/>
            <consortium name="The Broad Institute Genome Sequencing Center for Infectious Disease"/>
            <person name="Wu L."/>
            <person name="Ma J."/>
        </authorList>
    </citation>
    <scope>NUCLEOTIDE SEQUENCE [LARGE SCALE GENOMIC DNA]</scope>
    <source>
        <strain evidence="4">CGMCC 1.16275</strain>
    </source>
</reference>
<proteinExistence type="predicted"/>
<evidence type="ECO:0000259" key="2">
    <source>
        <dbReference type="Pfam" id="PF18288"/>
    </source>
</evidence>
<dbReference type="Gene3D" id="3.90.850.10">
    <property type="entry name" value="Fumarylacetoacetase-like, C-terminal domain"/>
    <property type="match status" value="1"/>
</dbReference>
<gene>
    <name evidence="3" type="ORF">ACFQPS_12460</name>
</gene>
<dbReference type="InterPro" id="IPR036663">
    <property type="entry name" value="Fumarylacetoacetase_C_sf"/>
</dbReference>
<evidence type="ECO:0000313" key="4">
    <source>
        <dbReference type="Proteomes" id="UP001596456"/>
    </source>
</evidence>
<comment type="caution">
    <text evidence="3">The sequence shown here is derived from an EMBL/GenBank/DDBJ whole genome shotgun (WGS) entry which is preliminary data.</text>
</comment>
<feature type="domain" description="Fumarylacetoacetase-like C-terminal" evidence="1">
    <location>
        <begin position="83"/>
        <end position="335"/>
    </location>
</feature>
<keyword evidence="3" id="KW-0378">Hydrolase</keyword>
<evidence type="ECO:0000313" key="3">
    <source>
        <dbReference type="EMBL" id="MFC7333976.1"/>
    </source>
</evidence>
<protein>
    <submittedName>
        <fullName evidence="3">Fumarylacetoacetate hydrolase family protein</fullName>
    </submittedName>
</protein>
<dbReference type="InterPro" id="IPR041072">
    <property type="entry name" value="FAA_hydro_N"/>
</dbReference>
<dbReference type="SUPFAM" id="SSF56529">
    <property type="entry name" value="FAH"/>
    <property type="match status" value="1"/>
</dbReference>
<accession>A0ABW2KVA0</accession>
<dbReference type="GO" id="GO:0016787">
    <property type="term" value="F:hydrolase activity"/>
    <property type="evidence" value="ECO:0007669"/>
    <property type="project" value="UniProtKB-KW"/>
</dbReference>
<dbReference type="Pfam" id="PF01557">
    <property type="entry name" value="FAA_hydrolase"/>
    <property type="match status" value="1"/>
</dbReference>
<dbReference type="InterPro" id="IPR011234">
    <property type="entry name" value="Fumarylacetoacetase-like_C"/>
</dbReference>
<evidence type="ECO:0000259" key="1">
    <source>
        <dbReference type="Pfam" id="PF01557"/>
    </source>
</evidence>
<feature type="domain" description="Fumarylacetoacetase N-terminal" evidence="2">
    <location>
        <begin position="1"/>
        <end position="79"/>
    </location>
</feature>
<dbReference type="EMBL" id="JBHTCM010000010">
    <property type="protein sequence ID" value="MFC7333976.1"/>
    <property type="molecule type" value="Genomic_DNA"/>
</dbReference>
<dbReference type="PANTHER" id="PTHR43211">
    <property type="entry name" value="FUMARYLACETOACETATE HYDROLASE"/>
    <property type="match status" value="1"/>
</dbReference>
<sequence>MKLASLKAGGRDGTLVVVSRDLSRCAPVPAVARTMQEALDRWAEVRPRLEDIAAGLEEGGPVEGVMPFDPAACHSPLPRAFQWADGSAYVNHVALVRKARGADLPDSFWTDPLMYQGGSDSFLGPRDPILAADEGWGIDLEAEVAVVTTDVPMGIDPAAALDRIALVMLVNDVSLRGLIPGELAKGFGFFQSKPSSAFSPLAVTPDALGADWREGKLHRPLLSWINGQPFGRPDAGTDMTFDFGRLVAHAAKTRPLCAGSIIGSGTVSNRDPDGGPGRPIAEGGCGYSCLAEIRTVEMLREGRSRTPFLRFGDRVRIEMLDADGRSIFGAIDQTVAPCDGGTAGGR</sequence>
<dbReference type="Pfam" id="PF18288">
    <property type="entry name" value="FAA_hydro_N_2"/>
    <property type="match status" value="1"/>
</dbReference>
<keyword evidence="4" id="KW-1185">Reference proteome</keyword>